<name>A0A375HVU5_9BURK</name>
<evidence type="ECO:0000313" key="3">
    <source>
        <dbReference type="EMBL" id="SPD61146.1"/>
    </source>
</evidence>
<evidence type="ECO:0000313" key="5">
    <source>
        <dbReference type="Proteomes" id="UP000256710"/>
    </source>
</evidence>
<protein>
    <submittedName>
        <fullName evidence="3">Uncharacterized protein</fullName>
    </submittedName>
</protein>
<keyword evidence="3" id="KW-0614">Plasmid</keyword>
<evidence type="ECO:0000313" key="2">
    <source>
        <dbReference type="EMBL" id="SOZ38002.1"/>
    </source>
</evidence>
<gene>
    <name evidence="2" type="ORF">CBM2605_B10219</name>
    <name evidence="3" type="ORF">CBM2607_MP21810</name>
</gene>
<dbReference type="Proteomes" id="UP000255168">
    <property type="component" value="Plasmid II"/>
</dbReference>
<feature type="region of interest" description="Disordered" evidence="1">
    <location>
        <begin position="91"/>
        <end position="110"/>
    </location>
</feature>
<evidence type="ECO:0000313" key="4">
    <source>
        <dbReference type="Proteomes" id="UP000255168"/>
    </source>
</evidence>
<geneLocation type="plasmid" evidence="3">
    <name>II</name>
</geneLocation>
<dbReference type="Proteomes" id="UP000256710">
    <property type="component" value="Unassembled WGS sequence"/>
</dbReference>
<accession>A0A375HVU5</accession>
<evidence type="ECO:0000256" key="1">
    <source>
        <dbReference type="SAM" id="MobiDB-lite"/>
    </source>
</evidence>
<geneLocation type="plasmid" evidence="4">
    <name>ii</name>
</geneLocation>
<proteinExistence type="predicted"/>
<reference evidence="4 5" key="1">
    <citation type="submission" date="2018-01" db="EMBL/GenBank/DDBJ databases">
        <authorList>
            <person name="Clerissi C."/>
        </authorList>
    </citation>
    <scope>NUCLEOTIDE SEQUENCE [LARGE SCALE GENOMIC DNA]</scope>
    <source>
        <strain evidence="2">Cupriavidus taiwanensis STM 6082</strain>
        <strain evidence="3">Cupriavidus taiwanensis STM 6160</strain>
        <plasmid evidence="3">II</plasmid>
        <plasmid evidence="4">ii</plasmid>
    </source>
</reference>
<dbReference type="EMBL" id="LT984807">
    <property type="protein sequence ID" value="SPD61146.1"/>
    <property type="molecule type" value="Genomic_DNA"/>
</dbReference>
<organism evidence="3 4">
    <name type="scientific">Cupriavidus neocaledonicus</name>
    <dbReference type="NCBI Taxonomy" id="1040979"/>
    <lineage>
        <taxon>Bacteria</taxon>
        <taxon>Pseudomonadati</taxon>
        <taxon>Pseudomonadota</taxon>
        <taxon>Betaproteobacteria</taxon>
        <taxon>Burkholderiales</taxon>
        <taxon>Burkholderiaceae</taxon>
        <taxon>Cupriavidus</taxon>
    </lineage>
</organism>
<keyword evidence="5" id="KW-1185">Reference proteome</keyword>
<dbReference type="EMBL" id="OFTC01000032">
    <property type="protein sequence ID" value="SOZ38002.1"/>
    <property type="molecule type" value="Genomic_DNA"/>
</dbReference>
<dbReference type="AlphaFoldDB" id="A0A375HVU5"/>
<sequence length="150" mass="16965">MPSPCVTSRSTTLTIVARNRDAWRPRAERLFGVDLIRPCVPNADTCDPSVMADAIREWFDSFDDGIPIWQQASHGQYKGLHHGLPHLASRRDRDSLTASSVGNRPVSGIRPMAGHWPNAARFRPFKCQSRKDCIGPRAKLDHAFYWQAER</sequence>